<evidence type="ECO:0000313" key="7">
    <source>
        <dbReference type="WBParaSite" id="Minc3s00284g09396"/>
    </source>
</evidence>
<dbReference type="GO" id="GO:0019789">
    <property type="term" value="F:SUMO transferase activity"/>
    <property type="evidence" value="ECO:0007669"/>
    <property type="project" value="InterPro"/>
</dbReference>
<evidence type="ECO:0000256" key="1">
    <source>
        <dbReference type="ARBA" id="ARBA00022723"/>
    </source>
</evidence>
<dbReference type="GO" id="GO:0008270">
    <property type="term" value="F:zinc ion binding"/>
    <property type="evidence" value="ECO:0007669"/>
    <property type="project" value="UniProtKB-KW"/>
</dbReference>
<evidence type="ECO:0000313" key="6">
    <source>
        <dbReference type="Proteomes" id="UP000887563"/>
    </source>
</evidence>
<keyword evidence="2" id="KW-0863">Zinc-finger</keyword>
<keyword evidence="3" id="KW-0862">Zinc</keyword>
<keyword evidence="1" id="KW-0479">Metal-binding</keyword>
<protein>
    <submittedName>
        <fullName evidence="7">RING-type domain-containing protein</fullName>
    </submittedName>
</protein>
<accession>A0A914L927</accession>
<dbReference type="WBParaSite" id="Minc3s00284g09396">
    <property type="protein sequence ID" value="Minc3s00284g09396"/>
    <property type="gene ID" value="Minc3s00284g09396"/>
</dbReference>
<organism evidence="6 7">
    <name type="scientific">Meloidogyne incognita</name>
    <name type="common">Southern root-knot nematode worm</name>
    <name type="synonym">Oxyuris incognita</name>
    <dbReference type="NCBI Taxonomy" id="6306"/>
    <lineage>
        <taxon>Eukaryota</taxon>
        <taxon>Metazoa</taxon>
        <taxon>Ecdysozoa</taxon>
        <taxon>Nematoda</taxon>
        <taxon>Chromadorea</taxon>
        <taxon>Rhabditida</taxon>
        <taxon>Tylenchina</taxon>
        <taxon>Tylenchomorpha</taxon>
        <taxon>Tylenchoidea</taxon>
        <taxon>Meloidogynidae</taxon>
        <taxon>Meloidogyninae</taxon>
        <taxon>Meloidogyne</taxon>
        <taxon>Meloidogyne incognita group</taxon>
    </lineage>
</organism>
<dbReference type="AlphaFoldDB" id="A0A914L927"/>
<feature type="coiled-coil region" evidence="5">
    <location>
        <begin position="135"/>
        <end position="169"/>
    </location>
</feature>
<dbReference type="GO" id="GO:0007129">
    <property type="term" value="P:homologous chromosome pairing at meiosis"/>
    <property type="evidence" value="ECO:0007669"/>
    <property type="project" value="TreeGrafter"/>
</dbReference>
<keyword evidence="6" id="KW-1185">Reference proteome</keyword>
<evidence type="ECO:0000256" key="5">
    <source>
        <dbReference type="SAM" id="Coils"/>
    </source>
</evidence>
<evidence type="ECO:0000256" key="3">
    <source>
        <dbReference type="ARBA" id="ARBA00022833"/>
    </source>
</evidence>
<reference evidence="7" key="1">
    <citation type="submission" date="2022-11" db="UniProtKB">
        <authorList>
            <consortium name="WormBaseParasite"/>
        </authorList>
    </citation>
    <scope>IDENTIFICATION</scope>
</reference>
<dbReference type="GO" id="GO:0016925">
    <property type="term" value="P:protein sumoylation"/>
    <property type="evidence" value="ECO:0007669"/>
    <property type="project" value="TreeGrafter"/>
</dbReference>
<sequence>MNWIHCNKCSSIPTAGKCSFWLTNCGHVFCGDCVGVEKGGRKDLALLINPTRSIFCFACHHNVKAVQIRRGMDNNAAMLFRPPNELLQKMSQEMFKIGEIVKFQAWQSSSFQRLRKDASYENYYKQLLYKNRDIIAAKQRELEKANREIQQMAALLEDHKKEIRQLKNNATICIMSDSSIMMPPPIKRQKYPTLNGPSPFSTPLSFCDCKTSTPIMSDYLPSNTNMLPSFCSTLARSNSNNNNSNNSLQLLTPRRALEESMLAGKVQLPGTPLMIWNNK</sequence>
<evidence type="ECO:0000256" key="2">
    <source>
        <dbReference type="ARBA" id="ARBA00022771"/>
    </source>
</evidence>
<proteinExistence type="predicted"/>
<dbReference type="GO" id="GO:0007131">
    <property type="term" value="P:reciprocal meiotic recombination"/>
    <property type="evidence" value="ECO:0007669"/>
    <property type="project" value="InterPro"/>
</dbReference>
<name>A0A914L927_MELIC</name>
<dbReference type="InterPro" id="IPR017907">
    <property type="entry name" value="Znf_RING_CS"/>
</dbReference>
<dbReference type="PANTHER" id="PTHR22663:SF17">
    <property type="entry name" value="RING FINGER PROTEIN NARYA-RELATED"/>
    <property type="match status" value="1"/>
</dbReference>
<dbReference type="InterPro" id="IPR042123">
    <property type="entry name" value="Zip3/RNF212-like"/>
</dbReference>
<evidence type="ECO:0000256" key="4">
    <source>
        <dbReference type="ARBA" id="ARBA00023254"/>
    </source>
</evidence>
<keyword evidence="4" id="KW-0469">Meiosis</keyword>
<dbReference type="PANTHER" id="PTHR22663">
    <property type="entry name" value="RING FINGER PROTEIN NARYA-RELATED"/>
    <property type="match status" value="1"/>
</dbReference>
<dbReference type="PROSITE" id="PS00518">
    <property type="entry name" value="ZF_RING_1"/>
    <property type="match status" value="1"/>
</dbReference>
<dbReference type="GO" id="GO:0000795">
    <property type="term" value="C:synaptonemal complex"/>
    <property type="evidence" value="ECO:0007669"/>
    <property type="project" value="InterPro"/>
</dbReference>
<dbReference type="Proteomes" id="UP000887563">
    <property type="component" value="Unplaced"/>
</dbReference>
<keyword evidence="5" id="KW-0175">Coiled coil</keyword>